<dbReference type="Pfam" id="PF00171">
    <property type="entry name" value="Aldedh"/>
    <property type="match status" value="2"/>
</dbReference>
<evidence type="ECO:0000313" key="3">
    <source>
        <dbReference type="Proteomes" id="UP000663879"/>
    </source>
</evidence>
<name>A0A814E9U4_9BILA</name>
<dbReference type="Gene3D" id="3.40.605.10">
    <property type="entry name" value="Aldehyde Dehydrogenase, Chain A, domain 1"/>
    <property type="match status" value="2"/>
</dbReference>
<protein>
    <recommendedName>
        <fullName evidence="1">Aldehyde dehydrogenase domain-containing protein</fullName>
    </recommendedName>
</protein>
<dbReference type="PANTHER" id="PTHR11699">
    <property type="entry name" value="ALDEHYDE DEHYDROGENASE-RELATED"/>
    <property type="match status" value="1"/>
</dbReference>
<organism evidence="2 3">
    <name type="scientific">Brachionus calyciflorus</name>
    <dbReference type="NCBI Taxonomy" id="104777"/>
    <lineage>
        <taxon>Eukaryota</taxon>
        <taxon>Metazoa</taxon>
        <taxon>Spiralia</taxon>
        <taxon>Gnathifera</taxon>
        <taxon>Rotifera</taxon>
        <taxon>Eurotatoria</taxon>
        <taxon>Monogononta</taxon>
        <taxon>Pseudotrocha</taxon>
        <taxon>Ploima</taxon>
        <taxon>Brachionidae</taxon>
        <taxon>Brachionus</taxon>
    </lineage>
</organism>
<dbReference type="InterPro" id="IPR016162">
    <property type="entry name" value="Ald_DH_N"/>
</dbReference>
<accession>A0A814E9U4</accession>
<keyword evidence="3" id="KW-1185">Reference proteome</keyword>
<dbReference type="InterPro" id="IPR016161">
    <property type="entry name" value="Ald_DH/histidinol_DH"/>
</dbReference>
<dbReference type="EMBL" id="CAJNOC010003044">
    <property type="protein sequence ID" value="CAF0965081.1"/>
    <property type="molecule type" value="Genomic_DNA"/>
</dbReference>
<sequence>MSALNPSVSNIKKVFDHLSYEPVLDSDSALKSWIELHNNGTFGPFINGQYQNKDLPTFQIKNPFNQNLLAKFSNCDKTVINEAIESCVQSAQTWSKTPQTERERIVYNMARNVQKHLNILVSCESISSGRTSREVKDLDVTQVIKTLYYYAGSSSLLAEGYTPVGTVGIFGYFDSSLLSLVNKLAPALVTGNSVLIVPHKLTPLSAVMLMDICTQSGLPNGVVNLITSDNDEIYNLICSDPRINCVCFDGKTSTAQNILTTVSPKTRTLFSLEGKTSMVIYDSADLDSAVETIVDGSLYSNGQHRYSLNKLFIQENIYQKVLKRLETRFSKLNSGNHMDKCNDIGQLINQNDIENFKQALSIQTNEFGAQNKQFTNSITPPTIIENVTLNSQVNLNEINGPYLMVIPFRTVKESVELVNNSRYGSGVCLYSQNISLVMEVSYLVNVGTVWVNSIPLERGVQTRKQSGDYCISGLRCLKMFIKNKWDDFEVEKRDRDEVLRGVKSFGSLSPTSALPLPTNLSEEKTYKNYIGGKQQRPDTQSSRLISLPNGEPYCLVPDSSRKDIRNAVESAHSAFNSWWKRSNFNKSQILYYFGENLRSRSKQFVDKLRLFGQSQEEAEKELNLCLNVINYYAGLCDKNIGKLNDTTEYGYLMEISEPLGVIAIVCGNYENGFSLFNFVQFLVGAISHGNSVIIIPDEKNPVACFDLYEVFDTSDMPGGVVNIVTGNKHHLTKYLTEHQQVASVWYLYDQNKDYQLGKNEQDALQFVKYTSSFSLKKTWFIPSISQLSSNGLNREFLNEISVNSTQCKYVHLPMGIIFAN</sequence>
<comment type="caution">
    <text evidence="2">The sequence shown here is derived from an EMBL/GenBank/DDBJ whole genome shotgun (WGS) entry which is preliminary data.</text>
</comment>
<evidence type="ECO:0000313" key="2">
    <source>
        <dbReference type="EMBL" id="CAF0965081.1"/>
    </source>
</evidence>
<proteinExistence type="predicted"/>
<feature type="domain" description="Aldehyde dehydrogenase" evidence="1">
    <location>
        <begin position="548"/>
        <end position="744"/>
    </location>
</feature>
<dbReference type="AlphaFoldDB" id="A0A814E9U4"/>
<gene>
    <name evidence="2" type="ORF">OXX778_LOCUS14623</name>
</gene>
<dbReference type="GO" id="GO:0016620">
    <property type="term" value="F:oxidoreductase activity, acting on the aldehyde or oxo group of donors, NAD or NADP as acceptor"/>
    <property type="evidence" value="ECO:0007669"/>
    <property type="project" value="InterPro"/>
</dbReference>
<evidence type="ECO:0000259" key="1">
    <source>
        <dbReference type="Pfam" id="PF00171"/>
    </source>
</evidence>
<reference evidence="2" key="1">
    <citation type="submission" date="2021-02" db="EMBL/GenBank/DDBJ databases">
        <authorList>
            <person name="Nowell W R."/>
        </authorList>
    </citation>
    <scope>NUCLEOTIDE SEQUENCE</scope>
    <source>
        <strain evidence="2">Ploen Becks lab</strain>
    </source>
</reference>
<dbReference type="InterPro" id="IPR015590">
    <property type="entry name" value="Aldehyde_DH_dom"/>
</dbReference>
<dbReference type="OrthoDB" id="310895at2759"/>
<dbReference type="InterPro" id="IPR016163">
    <property type="entry name" value="Ald_DH_C"/>
</dbReference>
<dbReference type="Proteomes" id="UP000663879">
    <property type="component" value="Unassembled WGS sequence"/>
</dbReference>
<dbReference type="SUPFAM" id="SSF53720">
    <property type="entry name" value="ALDH-like"/>
    <property type="match status" value="2"/>
</dbReference>
<feature type="domain" description="Aldehyde dehydrogenase" evidence="1">
    <location>
        <begin position="56"/>
        <end position="455"/>
    </location>
</feature>
<dbReference type="Gene3D" id="3.40.309.10">
    <property type="entry name" value="Aldehyde Dehydrogenase, Chain A, domain 2"/>
    <property type="match status" value="1"/>
</dbReference>